<feature type="domain" description="Plastocyanin-like" evidence="5">
    <location>
        <begin position="699"/>
        <end position="809"/>
    </location>
</feature>
<protein>
    <submittedName>
        <fullName evidence="7">2730_t:CDS:1</fullName>
    </submittedName>
</protein>
<proteinExistence type="inferred from homology"/>
<feature type="domain" description="Plastocyanin-like" evidence="6">
    <location>
        <begin position="333"/>
        <end position="445"/>
    </location>
</feature>
<dbReference type="PANTHER" id="PTHR11709">
    <property type="entry name" value="MULTI-COPPER OXIDASE"/>
    <property type="match status" value="1"/>
</dbReference>
<dbReference type="AlphaFoldDB" id="A0A9N8Z5H8"/>
<evidence type="ECO:0000313" key="7">
    <source>
        <dbReference type="EMBL" id="CAG8470353.1"/>
    </source>
</evidence>
<evidence type="ECO:0000256" key="3">
    <source>
        <dbReference type="SAM" id="MobiDB-lite"/>
    </source>
</evidence>
<dbReference type="InterPro" id="IPR009737">
    <property type="entry name" value="Aim32/Apd1-like"/>
</dbReference>
<evidence type="ECO:0000256" key="2">
    <source>
        <dbReference type="ARBA" id="ARBA00023008"/>
    </source>
</evidence>
<keyword evidence="2" id="KW-0186">Copper</keyword>
<dbReference type="SUPFAM" id="SSF49503">
    <property type="entry name" value="Cupredoxins"/>
    <property type="match status" value="3"/>
</dbReference>
<dbReference type="InterPro" id="IPR001117">
    <property type="entry name" value="Cu-oxidase_2nd"/>
</dbReference>
<accession>A0A9N8Z5H8</accession>
<dbReference type="GO" id="GO:0005507">
    <property type="term" value="F:copper ion binding"/>
    <property type="evidence" value="ECO:0007669"/>
    <property type="project" value="InterPro"/>
</dbReference>
<dbReference type="InterPro" id="IPR036249">
    <property type="entry name" value="Thioredoxin-like_sf"/>
</dbReference>
<dbReference type="InterPro" id="IPR008972">
    <property type="entry name" value="Cupredoxin"/>
</dbReference>
<dbReference type="InterPro" id="IPR045087">
    <property type="entry name" value="Cu-oxidase_fam"/>
</dbReference>
<dbReference type="InterPro" id="IPR011706">
    <property type="entry name" value="Cu-oxidase_C"/>
</dbReference>
<dbReference type="GO" id="GO:0016491">
    <property type="term" value="F:oxidoreductase activity"/>
    <property type="evidence" value="ECO:0007669"/>
    <property type="project" value="InterPro"/>
</dbReference>
<dbReference type="Pfam" id="PF07731">
    <property type="entry name" value="Cu-oxidase_2"/>
    <property type="match status" value="1"/>
</dbReference>
<dbReference type="OrthoDB" id="2121828at2759"/>
<dbReference type="Pfam" id="PF07732">
    <property type="entry name" value="Cu-oxidase_3"/>
    <property type="match status" value="1"/>
</dbReference>
<evidence type="ECO:0000256" key="1">
    <source>
        <dbReference type="ARBA" id="ARBA00010609"/>
    </source>
</evidence>
<evidence type="ECO:0000313" key="8">
    <source>
        <dbReference type="Proteomes" id="UP000789570"/>
    </source>
</evidence>
<dbReference type="Pfam" id="PF00394">
    <property type="entry name" value="Cu-oxidase"/>
    <property type="match status" value="1"/>
</dbReference>
<dbReference type="Gene3D" id="2.60.40.420">
    <property type="entry name" value="Cupredoxins - blue copper proteins"/>
    <property type="match status" value="3"/>
</dbReference>
<evidence type="ECO:0000259" key="4">
    <source>
        <dbReference type="Pfam" id="PF00394"/>
    </source>
</evidence>
<dbReference type="Gene3D" id="3.40.30.10">
    <property type="entry name" value="Glutaredoxin"/>
    <property type="match status" value="1"/>
</dbReference>
<organism evidence="7 8">
    <name type="scientific">Funneliformis caledonium</name>
    <dbReference type="NCBI Taxonomy" id="1117310"/>
    <lineage>
        <taxon>Eukaryota</taxon>
        <taxon>Fungi</taxon>
        <taxon>Fungi incertae sedis</taxon>
        <taxon>Mucoromycota</taxon>
        <taxon>Glomeromycotina</taxon>
        <taxon>Glomeromycetes</taxon>
        <taxon>Glomerales</taxon>
        <taxon>Glomeraceae</taxon>
        <taxon>Funneliformis</taxon>
    </lineage>
</organism>
<evidence type="ECO:0000259" key="5">
    <source>
        <dbReference type="Pfam" id="PF07731"/>
    </source>
</evidence>
<comment type="caution">
    <text evidence="7">The sequence shown here is derived from an EMBL/GenBank/DDBJ whole genome shotgun (WGS) entry which is preliminary data.</text>
</comment>
<dbReference type="InterPro" id="IPR011707">
    <property type="entry name" value="Cu-oxidase-like_N"/>
</dbReference>
<feature type="region of interest" description="Disordered" evidence="3">
    <location>
        <begin position="94"/>
        <end position="137"/>
    </location>
</feature>
<dbReference type="EMBL" id="CAJVPQ010000320">
    <property type="protein sequence ID" value="CAG8470353.1"/>
    <property type="molecule type" value="Genomic_DNA"/>
</dbReference>
<sequence>MNNNHHESLTDIEDITIEACVGCSEPCSTHQVYPSYLKINQELPLQGTVKPFSKHVLISTGKIDWQAQIEDDHESLAYHLANVINGDDGIKKEKKEKKKVKKNKTTVTNGSDRNKNETIETSSKKQKILITNSSRKNDPLNSNGEEVLLFPDNIIIRHVSPTHAAEFRNQFLCNKFDQKNPPPSLPVTFTVEAMPYKSVILICSHKRRDKRCGVTAPLLKDEFDKVLKNKGLDVESRVGNKDGIAVYMTSHIGGHKFAGNVIVYREGKGIWYGRVTPCHVNLIVEKTVIEGRIIRDLYRGVSPTPLWNQNLNESRASEKQSKTNTFDLVLKHVNLAPDGFTRMMSTINGQYPGPTIEVNKGDRIVMNIRNELEAPTSIHAHGIFQRGTPWYDGVPGQTQCEIPNDYTFTYNFTVPDQVGTYWYHSHDLMQYVDGIVGALIIHDPDDPYKAEYDEEILVMLTDYHHTEAQVLLKSFLTPERDGEEPGRVPDNGLINGKNNFDCSKAPTGSTCVDNAGLAKFEFVSSKRYRLRIINTSAFSSFFFSIDKHVMEVIEVEGTYTKRNKIHRLPINVAQRYSVIVTADQHVDNYVMRSEFQKKCMPDEAISLPVVTAIIHYDGAPEDSVPTDNPWTDFLEECIDLDQKTLQPLYEEKIPKATREIIHEIAFHKDSLGIDKAFLNGSTYIPNLTTSTLTKVFEGTAANLPISENAFTFNTFGEVVDIYFINTDEGEHPFHMHGHQFWLLGIGNGTKVEKTALNTVNPIKRDTSTIPINGWSALRFVADNPGVWGHHCHMWHMQVGLVMQLIELPDEISKMYPPEEWTKLCKFKKTSGY</sequence>
<feature type="domain" description="Plastocyanin-like" evidence="4">
    <location>
        <begin position="455"/>
        <end position="619"/>
    </location>
</feature>
<dbReference type="FunFam" id="2.60.40.420:FF:000045">
    <property type="entry name" value="Laccase 2"/>
    <property type="match status" value="1"/>
</dbReference>
<reference evidence="7" key="1">
    <citation type="submission" date="2021-06" db="EMBL/GenBank/DDBJ databases">
        <authorList>
            <person name="Kallberg Y."/>
            <person name="Tangrot J."/>
            <person name="Rosling A."/>
        </authorList>
    </citation>
    <scope>NUCLEOTIDE SEQUENCE</scope>
    <source>
        <strain evidence="7">UK204</strain>
    </source>
</reference>
<evidence type="ECO:0000259" key="6">
    <source>
        <dbReference type="Pfam" id="PF07732"/>
    </source>
</evidence>
<dbReference type="Pfam" id="PF06999">
    <property type="entry name" value="Suc_Fer-like"/>
    <property type="match status" value="1"/>
</dbReference>
<dbReference type="Proteomes" id="UP000789570">
    <property type="component" value="Unassembled WGS sequence"/>
</dbReference>
<dbReference type="SUPFAM" id="SSF52833">
    <property type="entry name" value="Thioredoxin-like"/>
    <property type="match status" value="1"/>
</dbReference>
<keyword evidence="8" id="KW-1185">Reference proteome</keyword>
<dbReference type="CDD" id="cd13857">
    <property type="entry name" value="CuRO_1_Diphenol_Ox"/>
    <property type="match status" value="1"/>
</dbReference>
<dbReference type="CDD" id="cd03062">
    <property type="entry name" value="TRX_Fd_Sucrase"/>
    <property type="match status" value="1"/>
</dbReference>
<dbReference type="PANTHER" id="PTHR11709:SF511">
    <property type="entry name" value="LACCASE"/>
    <property type="match status" value="1"/>
</dbReference>
<gene>
    <name evidence="7" type="ORF">FCALED_LOCUS2191</name>
</gene>
<feature type="compositionally biased region" description="Basic residues" evidence="3">
    <location>
        <begin position="94"/>
        <end position="104"/>
    </location>
</feature>
<name>A0A9N8Z5H8_9GLOM</name>
<comment type="similarity">
    <text evidence="1">Belongs to the multicopper oxidase family.</text>
</comment>